<name>A0A2S6HB89_9FIRM</name>
<evidence type="ECO:0000313" key="8">
    <source>
        <dbReference type="Proteomes" id="UP000237749"/>
    </source>
</evidence>
<evidence type="ECO:0000313" key="7">
    <source>
        <dbReference type="EMBL" id="PPK74755.1"/>
    </source>
</evidence>
<dbReference type="Proteomes" id="UP000237749">
    <property type="component" value="Unassembled WGS sequence"/>
</dbReference>
<gene>
    <name evidence="7" type="ORF">BXY41_12243</name>
</gene>
<dbReference type="EMBL" id="PTJA01000022">
    <property type="protein sequence ID" value="PPK74755.1"/>
    <property type="molecule type" value="Genomic_DNA"/>
</dbReference>
<dbReference type="PANTHER" id="PTHR34990">
    <property type="entry name" value="UDP-2,3-DIACYLGLUCOSAMINE HYDROLASE-RELATED"/>
    <property type="match status" value="1"/>
</dbReference>
<keyword evidence="1" id="KW-1003">Cell membrane</keyword>
<dbReference type="GO" id="GO:0016020">
    <property type="term" value="C:membrane"/>
    <property type="evidence" value="ECO:0007669"/>
    <property type="project" value="GOC"/>
</dbReference>
<keyword evidence="8" id="KW-1185">Reference proteome</keyword>
<evidence type="ECO:0000256" key="4">
    <source>
        <dbReference type="ARBA" id="ARBA00023136"/>
    </source>
</evidence>
<dbReference type="InterPro" id="IPR004843">
    <property type="entry name" value="Calcineurin-like_PHP"/>
</dbReference>
<evidence type="ECO:0000259" key="6">
    <source>
        <dbReference type="Pfam" id="PF00149"/>
    </source>
</evidence>
<reference evidence="7 8" key="1">
    <citation type="submission" date="2018-02" db="EMBL/GenBank/DDBJ databases">
        <title>Genomic Encyclopedia of Archaeal and Bacterial Type Strains, Phase II (KMG-II): from individual species to whole genera.</title>
        <authorList>
            <person name="Goeker M."/>
        </authorList>
    </citation>
    <scope>NUCLEOTIDE SEQUENCE [LARGE SCALE GENOMIC DNA]</scope>
    <source>
        <strain evidence="7 8">DSM 3808</strain>
    </source>
</reference>
<dbReference type="PANTHER" id="PTHR34990:SF2">
    <property type="entry name" value="BLL8164 PROTEIN"/>
    <property type="match status" value="1"/>
</dbReference>
<keyword evidence="4" id="KW-0472">Membrane</keyword>
<dbReference type="OrthoDB" id="9773199at2"/>
<feature type="domain" description="Calcineurin-like phosphoesterase" evidence="6">
    <location>
        <begin position="24"/>
        <end position="231"/>
    </location>
</feature>
<dbReference type="GO" id="GO:0009245">
    <property type="term" value="P:lipid A biosynthetic process"/>
    <property type="evidence" value="ECO:0007669"/>
    <property type="project" value="TreeGrafter"/>
</dbReference>
<dbReference type="InterPro" id="IPR029052">
    <property type="entry name" value="Metallo-depent_PP-like"/>
</dbReference>
<dbReference type="InterPro" id="IPR043461">
    <property type="entry name" value="LpxH-like"/>
</dbReference>
<keyword evidence="3" id="KW-0479">Metal-binding</keyword>
<proteinExistence type="predicted"/>
<evidence type="ECO:0000256" key="2">
    <source>
        <dbReference type="ARBA" id="ARBA00022519"/>
    </source>
</evidence>
<dbReference type="SUPFAM" id="SSF56300">
    <property type="entry name" value="Metallo-dependent phosphatases"/>
    <property type="match status" value="1"/>
</dbReference>
<comment type="caution">
    <text evidence="7">The sequence shown here is derived from an EMBL/GenBank/DDBJ whole genome shotgun (WGS) entry which is preliminary data.</text>
</comment>
<keyword evidence="5" id="KW-0464">Manganese</keyword>
<evidence type="ECO:0000256" key="3">
    <source>
        <dbReference type="ARBA" id="ARBA00022723"/>
    </source>
</evidence>
<evidence type="ECO:0000256" key="1">
    <source>
        <dbReference type="ARBA" id="ARBA00022475"/>
    </source>
</evidence>
<dbReference type="AlphaFoldDB" id="A0A2S6HB89"/>
<dbReference type="GO" id="GO:0008758">
    <property type="term" value="F:UDP-2,3-diacylglucosamine hydrolase activity"/>
    <property type="evidence" value="ECO:0007669"/>
    <property type="project" value="TreeGrafter"/>
</dbReference>
<evidence type="ECO:0000256" key="5">
    <source>
        <dbReference type="ARBA" id="ARBA00023211"/>
    </source>
</evidence>
<dbReference type="Pfam" id="PF00149">
    <property type="entry name" value="Metallophos"/>
    <property type="match status" value="1"/>
</dbReference>
<dbReference type="RefSeq" id="WP_104439822.1">
    <property type="nucleotide sequence ID" value="NZ_PTJA01000022.1"/>
</dbReference>
<sequence>MKANKRLTKAFKHAETIPFDKNSKFIFFSDSHRGDDSVSDEFIRNQNIFLHALNYYYKENYVYIEVGDGDELWEYKNFSVIRLAHTDVFTVMKKFYDSGRFIMLYGNHNIYLKSKHFVKSNYYEFYDYYNQKTVDLFKGIKPKEALVLQYKENGQKIFVLHGHQGDFMNDQLWVVSMLLLRYFWRYLHLVGFDNPTSPARNLFKRHKIERIYDEWIKKKKVMLICGHTHRPKFPKANDLPYFNTGCCTRTRGISGIEIMNGEILMVDWRIAADEEGGLKVLRTVVRGPEPIEKYNSRK</sequence>
<accession>A0A2S6HB89</accession>
<dbReference type="Gene3D" id="3.60.21.10">
    <property type="match status" value="1"/>
</dbReference>
<organism evidence="7 8">
    <name type="scientific">Lacrimispora xylanisolvens</name>
    <dbReference type="NCBI Taxonomy" id="384636"/>
    <lineage>
        <taxon>Bacteria</taxon>
        <taxon>Bacillati</taxon>
        <taxon>Bacillota</taxon>
        <taxon>Clostridia</taxon>
        <taxon>Lachnospirales</taxon>
        <taxon>Lachnospiraceae</taxon>
        <taxon>Lacrimispora</taxon>
    </lineage>
</organism>
<protein>
    <submittedName>
        <fullName evidence="7">UDP-2,3-diacylglucosamine pyrophosphatase LpxH</fullName>
    </submittedName>
</protein>
<keyword evidence="2" id="KW-0997">Cell inner membrane</keyword>